<accession>A0ABN7AMT5</accession>
<dbReference type="EMBL" id="AP028912">
    <property type="protein sequence ID" value="BES93549.1"/>
    <property type="molecule type" value="Genomic_DNA"/>
</dbReference>
<feature type="transmembrane region" description="Helical" evidence="1">
    <location>
        <begin position="40"/>
        <end position="61"/>
    </location>
</feature>
<evidence type="ECO:0000313" key="2">
    <source>
        <dbReference type="EMBL" id="BES93549.1"/>
    </source>
</evidence>
<evidence type="ECO:0000313" key="3">
    <source>
        <dbReference type="Proteomes" id="UP001307889"/>
    </source>
</evidence>
<dbReference type="Proteomes" id="UP001307889">
    <property type="component" value="Chromosome 4"/>
</dbReference>
<keyword evidence="1" id="KW-0812">Transmembrane</keyword>
<sequence length="120" mass="13656">MVYDDGLPQVFYAFRLKTWGSESSFIKKLKTFARKRGWKLVMAGGLAKVCAFLPLVGWWSFNRQKATRLSRAYIVKVATRWSLLLEEFLRGTPEAFKELSQPGEERGYVDANVRTSASAA</sequence>
<organism evidence="2 3">
    <name type="scientific">Nesidiocoris tenuis</name>
    <dbReference type="NCBI Taxonomy" id="355587"/>
    <lineage>
        <taxon>Eukaryota</taxon>
        <taxon>Metazoa</taxon>
        <taxon>Ecdysozoa</taxon>
        <taxon>Arthropoda</taxon>
        <taxon>Hexapoda</taxon>
        <taxon>Insecta</taxon>
        <taxon>Pterygota</taxon>
        <taxon>Neoptera</taxon>
        <taxon>Paraneoptera</taxon>
        <taxon>Hemiptera</taxon>
        <taxon>Heteroptera</taxon>
        <taxon>Panheteroptera</taxon>
        <taxon>Cimicomorpha</taxon>
        <taxon>Miridae</taxon>
        <taxon>Dicyphina</taxon>
        <taxon>Nesidiocoris</taxon>
    </lineage>
</organism>
<proteinExistence type="predicted"/>
<reference evidence="2 3" key="1">
    <citation type="submission" date="2023-09" db="EMBL/GenBank/DDBJ databases">
        <title>Nesidiocoris tenuis whole genome shotgun sequence.</title>
        <authorList>
            <person name="Shibata T."/>
            <person name="Shimoda M."/>
            <person name="Kobayashi T."/>
            <person name="Uehara T."/>
        </authorList>
    </citation>
    <scope>NUCLEOTIDE SEQUENCE [LARGE SCALE GENOMIC DNA]</scope>
    <source>
        <strain evidence="2 3">Japan</strain>
    </source>
</reference>
<name>A0ABN7AMT5_9HEMI</name>
<evidence type="ECO:0000256" key="1">
    <source>
        <dbReference type="SAM" id="Phobius"/>
    </source>
</evidence>
<gene>
    <name evidence="2" type="ORF">NTJ_06358</name>
</gene>
<keyword evidence="1" id="KW-0472">Membrane</keyword>
<protein>
    <submittedName>
        <fullName evidence="2">Uncharacterized protein</fullName>
    </submittedName>
</protein>
<keyword evidence="3" id="KW-1185">Reference proteome</keyword>
<keyword evidence="1" id="KW-1133">Transmembrane helix</keyword>